<reference evidence="2" key="1">
    <citation type="journal article" date="2022" name="bioRxiv">
        <title>Sequencing and chromosome-scale assembly of the giantPleurodeles waltlgenome.</title>
        <authorList>
            <person name="Brown T."/>
            <person name="Elewa A."/>
            <person name="Iarovenko S."/>
            <person name="Subramanian E."/>
            <person name="Araus A.J."/>
            <person name="Petzold A."/>
            <person name="Susuki M."/>
            <person name="Suzuki K.-i.T."/>
            <person name="Hayashi T."/>
            <person name="Toyoda A."/>
            <person name="Oliveira C."/>
            <person name="Osipova E."/>
            <person name="Leigh N.D."/>
            <person name="Simon A."/>
            <person name="Yun M.H."/>
        </authorList>
    </citation>
    <scope>NUCLEOTIDE SEQUENCE</scope>
    <source>
        <strain evidence="2">20211129_DDA</strain>
        <tissue evidence="2">Liver</tissue>
    </source>
</reference>
<protein>
    <submittedName>
        <fullName evidence="2">Uncharacterized protein</fullName>
    </submittedName>
</protein>
<feature type="compositionally biased region" description="Basic and acidic residues" evidence="1">
    <location>
        <begin position="47"/>
        <end position="56"/>
    </location>
</feature>
<feature type="compositionally biased region" description="Basic and acidic residues" evidence="1">
    <location>
        <begin position="20"/>
        <end position="39"/>
    </location>
</feature>
<comment type="caution">
    <text evidence="2">The sequence shown here is derived from an EMBL/GenBank/DDBJ whole genome shotgun (WGS) entry which is preliminary data.</text>
</comment>
<name>A0AAV7KYX6_PLEWA</name>
<accession>A0AAV7KYX6</accession>
<organism evidence="2 3">
    <name type="scientific">Pleurodeles waltl</name>
    <name type="common">Iberian ribbed newt</name>
    <dbReference type="NCBI Taxonomy" id="8319"/>
    <lineage>
        <taxon>Eukaryota</taxon>
        <taxon>Metazoa</taxon>
        <taxon>Chordata</taxon>
        <taxon>Craniata</taxon>
        <taxon>Vertebrata</taxon>
        <taxon>Euteleostomi</taxon>
        <taxon>Amphibia</taxon>
        <taxon>Batrachia</taxon>
        <taxon>Caudata</taxon>
        <taxon>Salamandroidea</taxon>
        <taxon>Salamandridae</taxon>
        <taxon>Pleurodelinae</taxon>
        <taxon>Pleurodeles</taxon>
    </lineage>
</organism>
<sequence>MSIALLQHNVKMNQEVNVRPPKDTCGEKEDAEDQREKNGGTETTGEAVRENKEKTVESLTPMEAEEDDSDRVPLWNSTTCYIPGWIWLKHVRARIRAVGTFWGAPRGTGEETNADKRAGRKYNINLSETQGRYL</sequence>
<proteinExistence type="predicted"/>
<evidence type="ECO:0000313" key="2">
    <source>
        <dbReference type="EMBL" id="KAJ1083425.1"/>
    </source>
</evidence>
<dbReference type="AlphaFoldDB" id="A0AAV7KYX6"/>
<evidence type="ECO:0000256" key="1">
    <source>
        <dbReference type="SAM" id="MobiDB-lite"/>
    </source>
</evidence>
<dbReference type="Proteomes" id="UP001066276">
    <property type="component" value="Chromosome 12"/>
</dbReference>
<dbReference type="EMBL" id="JANPWB010000016">
    <property type="protein sequence ID" value="KAJ1083425.1"/>
    <property type="molecule type" value="Genomic_DNA"/>
</dbReference>
<feature type="region of interest" description="Disordered" evidence="1">
    <location>
        <begin position="9"/>
        <end position="73"/>
    </location>
</feature>
<evidence type="ECO:0000313" key="3">
    <source>
        <dbReference type="Proteomes" id="UP001066276"/>
    </source>
</evidence>
<keyword evidence="3" id="KW-1185">Reference proteome</keyword>
<gene>
    <name evidence="2" type="ORF">NDU88_003584</name>
</gene>